<evidence type="ECO:0000313" key="2">
    <source>
        <dbReference type="EMBL" id="KAK4761230.1"/>
    </source>
</evidence>
<organism evidence="2 3">
    <name type="scientific">Trapa incisa</name>
    <dbReference type="NCBI Taxonomy" id="236973"/>
    <lineage>
        <taxon>Eukaryota</taxon>
        <taxon>Viridiplantae</taxon>
        <taxon>Streptophyta</taxon>
        <taxon>Embryophyta</taxon>
        <taxon>Tracheophyta</taxon>
        <taxon>Spermatophyta</taxon>
        <taxon>Magnoliopsida</taxon>
        <taxon>eudicotyledons</taxon>
        <taxon>Gunneridae</taxon>
        <taxon>Pentapetalae</taxon>
        <taxon>rosids</taxon>
        <taxon>malvids</taxon>
        <taxon>Myrtales</taxon>
        <taxon>Lythraceae</taxon>
        <taxon>Trapa</taxon>
    </lineage>
</organism>
<feature type="region of interest" description="Disordered" evidence="1">
    <location>
        <begin position="1"/>
        <end position="29"/>
    </location>
</feature>
<keyword evidence="3" id="KW-1185">Reference proteome</keyword>
<reference evidence="2 3" key="1">
    <citation type="journal article" date="2023" name="Hortic Res">
        <title>Pangenome of water caltrop reveals structural variations and asymmetric subgenome divergence after allopolyploidization.</title>
        <authorList>
            <person name="Zhang X."/>
            <person name="Chen Y."/>
            <person name="Wang L."/>
            <person name="Yuan Y."/>
            <person name="Fang M."/>
            <person name="Shi L."/>
            <person name="Lu R."/>
            <person name="Comes H.P."/>
            <person name="Ma Y."/>
            <person name="Chen Y."/>
            <person name="Huang G."/>
            <person name="Zhou Y."/>
            <person name="Zheng Z."/>
            <person name="Qiu Y."/>
        </authorList>
    </citation>
    <scope>NUCLEOTIDE SEQUENCE [LARGE SCALE GENOMIC DNA]</scope>
    <source>
        <tissue evidence="2">Roots</tissue>
    </source>
</reference>
<dbReference type="Proteomes" id="UP001345219">
    <property type="component" value="Chromosome 5"/>
</dbReference>
<proteinExistence type="predicted"/>
<evidence type="ECO:0000313" key="3">
    <source>
        <dbReference type="Proteomes" id="UP001345219"/>
    </source>
</evidence>
<protein>
    <submittedName>
        <fullName evidence="2">Uncharacterized protein</fullName>
    </submittedName>
</protein>
<sequence length="72" mass="7806">MAGAAGVPIQTTINGGEKGKTHAIPCGSSTLRFRASPRETSSEDQQHEAWLSVMPLPGLKSPCYRKFMIFEV</sequence>
<gene>
    <name evidence="2" type="ORF">SAY87_006123</name>
</gene>
<accession>A0AAN7KDP2</accession>
<dbReference type="AlphaFoldDB" id="A0AAN7KDP2"/>
<comment type="caution">
    <text evidence="2">The sequence shown here is derived from an EMBL/GenBank/DDBJ whole genome shotgun (WGS) entry which is preliminary data.</text>
</comment>
<name>A0AAN7KDP2_9MYRT</name>
<evidence type="ECO:0000256" key="1">
    <source>
        <dbReference type="SAM" id="MobiDB-lite"/>
    </source>
</evidence>
<dbReference type="EMBL" id="JAXIOK010000010">
    <property type="protein sequence ID" value="KAK4761230.1"/>
    <property type="molecule type" value="Genomic_DNA"/>
</dbReference>